<dbReference type="GO" id="GO:0005524">
    <property type="term" value="F:ATP binding"/>
    <property type="evidence" value="ECO:0007669"/>
    <property type="project" value="UniProtKB-UniRule"/>
</dbReference>
<evidence type="ECO:0000256" key="4">
    <source>
        <dbReference type="SAM" id="MobiDB-lite"/>
    </source>
</evidence>
<feature type="compositionally biased region" description="Polar residues" evidence="4">
    <location>
        <begin position="419"/>
        <end position="445"/>
    </location>
</feature>
<feature type="domain" description="Serine-threonine/tyrosine-protein kinase catalytic" evidence="6">
    <location>
        <begin position="188"/>
        <end position="240"/>
    </location>
</feature>
<dbReference type="EMBL" id="LR862152">
    <property type="protein sequence ID" value="CAD1834960.1"/>
    <property type="molecule type" value="Genomic_DNA"/>
</dbReference>
<organism evidence="7">
    <name type="scientific">Ananas comosus var. bracteatus</name>
    <name type="common">red pineapple</name>
    <dbReference type="NCBI Taxonomy" id="296719"/>
    <lineage>
        <taxon>Eukaryota</taxon>
        <taxon>Viridiplantae</taxon>
        <taxon>Streptophyta</taxon>
        <taxon>Embryophyta</taxon>
        <taxon>Tracheophyta</taxon>
        <taxon>Spermatophyta</taxon>
        <taxon>Magnoliopsida</taxon>
        <taxon>Liliopsida</taxon>
        <taxon>Poales</taxon>
        <taxon>Bromeliaceae</taxon>
        <taxon>Bromelioideae</taxon>
        <taxon>Ananas</taxon>
    </lineage>
</organism>
<keyword evidence="5" id="KW-1133">Transmembrane helix</keyword>
<feature type="transmembrane region" description="Helical" evidence="5">
    <location>
        <begin position="110"/>
        <end position="133"/>
    </location>
</feature>
<dbReference type="SUPFAM" id="SSF56112">
    <property type="entry name" value="Protein kinase-like (PK-like)"/>
    <property type="match status" value="1"/>
</dbReference>
<dbReference type="InterPro" id="IPR011009">
    <property type="entry name" value="Kinase-like_dom_sf"/>
</dbReference>
<keyword evidence="2 3" id="KW-0067">ATP-binding</keyword>
<evidence type="ECO:0000256" key="3">
    <source>
        <dbReference type="PROSITE-ProRule" id="PRU10141"/>
    </source>
</evidence>
<protein>
    <recommendedName>
        <fullName evidence="6">Serine-threonine/tyrosine-protein kinase catalytic domain-containing protein</fullName>
    </recommendedName>
</protein>
<accession>A0A6V7PVT5</accession>
<dbReference type="InterPro" id="IPR001245">
    <property type="entry name" value="Ser-Thr/Tyr_kinase_cat_dom"/>
</dbReference>
<proteinExistence type="predicted"/>
<dbReference type="GO" id="GO:0004672">
    <property type="term" value="F:protein kinase activity"/>
    <property type="evidence" value="ECO:0007669"/>
    <property type="project" value="InterPro"/>
</dbReference>
<dbReference type="AlphaFoldDB" id="A0A6V7PVT5"/>
<evidence type="ECO:0000313" key="7">
    <source>
        <dbReference type="EMBL" id="CAD1834960.1"/>
    </source>
</evidence>
<feature type="binding site" evidence="3">
    <location>
        <position position="213"/>
    </location>
    <ligand>
        <name>ATP</name>
        <dbReference type="ChEBI" id="CHEBI:30616"/>
    </ligand>
</feature>
<dbReference type="PANTHER" id="PTHR46008">
    <property type="entry name" value="LEAF RUST 10 DISEASE-RESISTANCE LOCUS RECEPTOR-LIKE PROTEIN KINASE-LIKE 1.4"/>
    <property type="match status" value="1"/>
</dbReference>
<evidence type="ECO:0000256" key="2">
    <source>
        <dbReference type="ARBA" id="ARBA00022840"/>
    </source>
</evidence>
<dbReference type="InterPro" id="IPR017441">
    <property type="entry name" value="Protein_kinase_ATP_BS"/>
</dbReference>
<keyword evidence="5" id="KW-0812">Transmembrane</keyword>
<evidence type="ECO:0000256" key="5">
    <source>
        <dbReference type="SAM" id="Phobius"/>
    </source>
</evidence>
<reference evidence="7" key="1">
    <citation type="submission" date="2020-07" db="EMBL/GenBank/DDBJ databases">
        <authorList>
            <person name="Lin J."/>
        </authorList>
    </citation>
    <scope>NUCLEOTIDE SEQUENCE</scope>
</reference>
<gene>
    <name evidence="7" type="ORF">CB5_LOCUS18171</name>
</gene>
<dbReference type="Gene3D" id="3.30.200.20">
    <property type="entry name" value="Phosphorylase Kinase, domain 1"/>
    <property type="match status" value="1"/>
</dbReference>
<evidence type="ECO:0000256" key="1">
    <source>
        <dbReference type="ARBA" id="ARBA00022741"/>
    </source>
</evidence>
<keyword evidence="5" id="KW-0472">Membrane</keyword>
<feature type="region of interest" description="Disordered" evidence="4">
    <location>
        <begin position="414"/>
        <end position="445"/>
    </location>
</feature>
<dbReference type="Gene3D" id="1.10.510.10">
    <property type="entry name" value="Transferase(Phosphotransferase) domain 1"/>
    <property type="match status" value="1"/>
</dbReference>
<dbReference type="PANTHER" id="PTHR46008:SF2">
    <property type="entry name" value="LEAF RUST 10 DISEASE-RESISTANCE LOCUS RECEPTOR-LIKE PROTEIN KINASE-LIKE 1.4"/>
    <property type="match status" value="1"/>
</dbReference>
<sequence>MFCKNYTLFLSQNSQNYQENDLPTYCLSLSSGGLWFTWKLSFGGDYEGSNDGNISLLSGGFSHNWDLHPDCFGCNVTASSSCTTSGDPGELDSPCKCIKKCQVMEKSEKWVIVGASGGAAAGLLISILCILLCKRRRTKNHSPSSIHLVRDSLFETHNVDPQLCSADYKTHIFSYAELDEATDGFSPSQELGDGGFGTVYKGKLRDGRIVAVKRLYENNYKRVEQFMNEIDILSVSTTKTLSASMAAPPATAASFSSSTSRRLRAVAFVPNECDACVDHAAGHSGLCGPRVPHMLPTHRQERRLQFRCSLGRADIVEAAVDLSRCRNEINLANMVINKIQRSELAQLVDPTLGYDSDWVIRKTITMVAELAFRCLQHDGDMRPPIKEVLEVLRAIEGVANGAGEDEEIDVGVKDDAGMPSNSAAFSPNSVTHKWVSRSTTSNISE</sequence>
<evidence type="ECO:0000259" key="6">
    <source>
        <dbReference type="Pfam" id="PF07714"/>
    </source>
</evidence>
<dbReference type="PROSITE" id="PS00107">
    <property type="entry name" value="PROTEIN_KINASE_ATP"/>
    <property type="match status" value="1"/>
</dbReference>
<dbReference type="Pfam" id="PF07714">
    <property type="entry name" value="PK_Tyr_Ser-Thr"/>
    <property type="match status" value="1"/>
</dbReference>
<name>A0A6V7PVT5_ANACO</name>
<keyword evidence="1 3" id="KW-0547">Nucleotide-binding</keyword>